<reference evidence="10" key="1">
    <citation type="submission" date="2023-04" db="EMBL/GenBank/DDBJ databases">
        <title>Black Yeasts Isolated from many extreme environments.</title>
        <authorList>
            <person name="Coleine C."/>
            <person name="Stajich J.E."/>
            <person name="Selbmann L."/>
        </authorList>
    </citation>
    <scope>NUCLEOTIDE SEQUENCE</scope>
    <source>
        <strain evidence="10">CCFEE 5312</strain>
    </source>
</reference>
<dbReference type="GO" id="GO:0015677">
    <property type="term" value="P:copper ion import"/>
    <property type="evidence" value="ECO:0007669"/>
    <property type="project" value="TreeGrafter"/>
</dbReference>
<name>A0AAJ0G9H4_9PEZI</name>
<dbReference type="Proteomes" id="UP001271007">
    <property type="component" value="Unassembled WGS sequence"/>
</dbReference>
<dbReference type="Pfam" id="PF01794">
    <property type="entry name" value="Ferric_reduct"/>
    <property type="match status" value="1"/>
</dbReference>
<dbReference type="Gene3D" id="3.40.50.80">
    <property type="entry name" value="Nucleotide-binding domain of ferredoxin-NADP reductase (FNR) module"/>
    <property type="match status" value="1"/>
</dbReference>
<evidence type="ECO:0000313" key="11">
    <source>
        <dbReference type="Proteomes" id="UP001271007"/>
    </source>
</evidence>
<dbReference type="GO" id="GO:0006826">
    <property type="term" value="P:iron ion transport"/>
    <property type="evidence" value="ECO:0007669"/>
    <property type="project" value="TreeGrafter"/>
</dbReference>
<feature type="compositionally biased region" description="Basic and acidic residues" evidence="7">
    <location>
        <begin position="327"/>
        <end position="344"/>
    </location>
</feature>
<dbReference type="InterPro" id="IPR051410">
    <property type="entry name" value="Ferric/Cupric_Reductase"/>
</dbReference>
<feature type="domain" description="Ferric oxidoreductase" evidence="9">
    <location>
        <begin position="3"/>
        <end position="45"/>
    </location>
</feature>
<evidence type="ECO:0000256" key="7">
    <source>
        <dbReference type="SAM" id="MobiDB-lite"/>
    </source>
</evidence>
<feature type="transmembrane region" description="Helical" evidence="8">
    <location>
        <begin position="6"/>
        <end position="23"/>
    </location>
</feature>
<keyword evidence="11" id="KW-1185">Reference proteome</keyword>
<comment type="subcellular location">
    <subcellularLocation>
        <location evidence="1">Membrane</location>
        <topology evidence="1">Multi-pass membrane protein</topology>
    </subcellularLocation>
</comment>
<keyword evidence="6 8" id="KW-0472">Membrane</keyword>
<feature type="region of interest" description="Disordered" evidence="7">
    <location>
        <begin position="320"/>
        <end position="345"/>
    </location>
</feature>
<evidence type="ECO:0000256" key="5">
    <source>
        <dbReference type="ARBA" id="ARBA00023065"/>
    </source>
</evidence>
<protein>
    <recommendedName>
        <fullName evidence="9">Ferric oxidoreductase domain-containing protein</fullName>
    </recommendedName>
</protein>
<dbReference type="GO" id="GO:0000293">
    <property type="term" value="F:ferric-chelate reductase activity"/>
    <property type="evidence" value="ECO:0007669"/>
    <property type="project" value="TreeGrafter"/>
</dbReference>
<keyword evidence="2" id="KW-0813">Transport</keyword>
<evidence type="ECO:0000259" key="9">
    <source>
        <dbReference type="Pfam" id="PF01794"/>
    </source>
</evidence>
<evidence type="ECO:0000256" key="1">
    <source>
        <dbReference type="ARBA" id="ARBA00004141"/>
    </source>
</evidence>
<proteinExistence type="predicted"/>
<evidence type="ECO:0000256" key="2">
    <source>
        <dbReference type="ARBA" id="ARBA00022448"/>
    </source>
</evidence>
<evidence type="ECO:0000256" key="4">
    <source>
        <dbReference type="ARBA" id="ARBA00022989"/>
    </source>
</evidence>
<feature type="transmembrane region" description="Helical" evidence="8">
    <location>
        <begin position="30"/>
        <end position="48"/>
    </location>
</feature>
<organism evidence="10 11">
    <name type="scientific">Extremus antarcticus</name>
    <dbReference type="NCBI Taxonomy" id="702011"/>
    <lineage>
        <taxon>Eukaryota</taxon>
        <taxon>Fungi</taxon>
        <taxon>Dikarya</taxon>
        <taxon>Ascomycota</taxon>
        <taxon>Pezizomycotina</taxon>
        <taxon>Dothideomycetes</taxon>
        <taxon>Dothideomycetidae</taxon>
        <taxon>Mycosphaerellales</taxon>
        <taxon>Extremaceae</taxon>
        <taxon>Extremus</taxon>
    </lineage>
</organism>
<comment type="caution">
    <text evidence="10">The sequence shown here is derived from an EMBL/GenBank/DDBJ whole genome shotgun (WGS) entry which is preliminary data.</text>
</comment>
<dbReference type="EMBL" id="JAWDJX010000041">
    <property type="protein sequence ID" value="KAK3049266.1"/>
    <property type="molecule type" value="Genomic_DNA"/>
</dbReference>
<keyword evidence="4 8" id="KW-1133">Transmembrane helix</keyword>
<evidence type="ECO:0000256" key="8">
    <source>
        <dbReference type="SAM" id="Phobius"/>
    </source>
</evidence>
<dbReference type="GO" id="GO:0005886">
    <property type="term" value="C:plasma membrane"/>
    <property type="evidence" value="ECO:0007669"/>
    <property type="project" value="TreeGrafter"/>
</dbReference>
<evidence type="ECO:0000256" key="3">
    <source>
        <dbReference type="ARBA" id="ARBA00022692"/>
    </source>
</evidence>
<dbReference type="InterPro" id="IPR013130">
    <property type="entry name" value="Fe3_Rdtase_TM_dom"/>
</dbReference>
<evidence type="ECO:0000313" key="10">
    <source>
        <dbReference type="EMBL" id="KAK3049266.1"/>
    </source>
</evidence>
<dbReference type="AlphaFoldDB" id="A0AAJ0G9H4"/>
<dbReference type="GO" id="GO:0006879">
    <property type="term" value="P:intracellular iron ion homeostasis"/>
    <property type="evidence" value="ECO:0007669"/>
    <property type="project" value="TreeGrafter"/>
</dbReference>
<dbReference type="SUPFAM" id="SSF52343">
    <property type="entry name" value="Ferredoxin reductase-like, C-terminal NADP-linked domain"/>
    <property type="match status" value="1"/>
</dbReference>
<evidence type="ECO:0000256" key="6">
    <source>
        <dbReference type="ARBA" id="ARBA00023136"/>
    </source>
</evidence>
<accession>A0AAJ0G9H4</accession>
<keyword evidence="5" id="KW-0406">Ion transport</keyword>
<dbReference type="InterPro" id="IPR039261">
    <property type="entry name" value="FNR_nucleotide-bd"/>
</dbReference>
<dbReference type="PANTHER" id="PTHR32361">
    <property type="entry name" value="FERRIC/CUPRIC REDUCTASE TRANSMEMBRANE COMPONENT"/>
    <property type="match status" value="1"/>
</dbReference>
<gene>
    <name evidence="10" type="ORF">LTR09_009444</name>
</gene>
<keyword evidence="3 8" id="KW-0812">Transmembrane</keyword>
<sequence>MEAIGMLSFLLMLVIVITALPVLRRKSYNTFYYVHIIFSSLIFFLASVHCSTDFYFLLPGLILWLSDWAWRLFRGDTGLRTKVTGRLELAEGGWCRITLPPVHQLPVGGVASGGADVAGIEKKPSLMHPQQIYYLNIPTISKLENHAFTAARVGTNSTGPLFLFQRTQLGIGKKKPKKLNKEWTWKAVVAAGDTRTESEQETELEASKKIEVRVEGPYVPSEVNGFETADVVVCVVGGTGLTGAYSLALWWMERRARESDSRFVLIWTVRSRETAELAEWRELAERVVVEAPNVSVVLHVSSEQGRLNVAAALREQLATAPQSTRAQAEKDTIPTESPERHTTDRSAWVYVSGPAGLLNSTDNACVDIERELRIACKAKRKGNTPSQFAVNRLNHYVAKWEV</sequence>